<dbReference type="InterPro" id="IPR011990">
    <property type="entry name" value="TPR-like_helical_dom_sf"/>
</dbReference>
<dbReference type="SMART" id="SM01043">
    <property type="entry name" value="BTAD"/>
    <property type="match status" value="1"/>
</dbReference>
<dbReference type="PROSITE" id="PS50110">
    <property type="entry name" value="RESPONSE_REGULATORY"/>
    <property type="match status" value="1"/>
</dbReference>
<reference evidence="11 12" key="1">
    <citation type="submission" date="2021-03" db="EMBL/GenBank/DDBJ databases">
        <title>Genomic Encyclopedia of Type Strains, Phase IV (KMG-IV): sequencing the most valuable type-strain genomes for metagenomic binning, comparative biology and taxonomic classification.</title>
        <authorList>
            <person name="Goeker M."/>
        </authorList>
    </citation>
    <scope>NUCLEOTIDE SEQUENCE [LARGE SCALE GENOMIC DNA]</scope>
    <source>
        <strain evidence="11 12">DSM 25609</strain>
    </source>
</reference>
<keyword evidence="5 8" id="KW-0238">DNA-binding</keyword>
<evidence type="ECO:0000256" key="2">
    <source>
        <dbReference type="ARBA" id="ARBA00005820"/>
    </source>
</evidence>
<evidence type="ECO:0000313" key="12">
    <source>
        <dbReference type="Proteomes" id="UP001519345"/>
    </source>
</evidence>
<dbReference type="Pfam" id="PF00072">
    <property type="entry name" value="Response_reg"/>
    <property type="match status" value="1"/>
</dbReference>
<comment type="similarity">
    <text evidence="2">Belongs to the AfsR/DnrI/RedD regulatory family.</text>
</comment>
<comment type="subcellular location">
    <subcellularLocation>
        <location evidence="1">Cytoplasm</location>
    </subcellularLocation>
</comment>
<dbReference type="EMBL" id="JAGGKX010000002">
    <property type="protein sequence ID" value="MBP1968502.1"/>
    <property type="molecule type" value="Genomic_DNA"/>
</dbReference>
<evidence type="ECO:0000256" key="1">
    <source>
        <dbReference type="ARBA" id="ARBA00004496"/>
    </source>
</evidence>
<evidence type="ECO:0000259" key="9">
    <source>
        <dbReference type="PROSITE" id="PS50110"/>
    </source>
</evidence>
<dbReference type="InterPro" id="IPR001789">
    <property type="entry name" value="Sig_transdc_resp-reg_receiver"/>
</dbReference>
<organism evidence="11 12">
    <name type="scientific">Virgibacillus natechei</name>
    <dbReference type="NCBI Taxonomy" id="1216297"/>
    <lineage>
        <taxon>Bacteria</taxon>
        <taxon>Bacillati</taxon>
        <taxon>Bacillota</taxon>
        <taxon>Bacilli</taxon>
        <taxon>Bacillales</taxon>
        <taxon>Bacillaceae</taxon>
        <taxon>Virgibacillus</taxon>
    </lineage>
</organism>
<dbReference type="InterPro" id="IPR011006">
    <property type="entry name" value="CheY-like_superfamily"/>
</dbReference>
<evidence type="ECO:0000256" key="5">
    <source>
        <dbReference type="ARBA" id="ARBA00023125"/>
    </source>
</evidence>
<protein>
    <submittedName>
        <fullName evidence="11">Two-component SAPR family response regulator</fullName>
    </submittedName>
</protein>
<dbReference type="InterPro" id="IPR051677">
    <property type="entry name" value="AfsR-DnrI-RedD_regulator"/>
</dbReference>
<evidence type="ECO:0000256" key="4">
    <source>
        <dbReference type="ARBA" id="ARBA00023015"/>
    </source>
</evidence>
<evidence type="ECO:0000256" key="6">
    <source>
        <dbReference type="ARBA" id="ARBA00023163"/>
    </source>
</evidence>
<dbReference type="Gene3D" id="1.10.10.10">
    <property type="entry name" value="Winged helix-like DNA-binding domain superfamily/Winged helix DNA-binding domain"/>
    <property type="match status" value="1"/>
</dbReference>
<dbReference type="PANTHER" id="PTHR35807">
    <property type="entry name" value="TRANSCRIPTIONAL REGULATOR REDD-RELATED"/>
    <property type="match status" value="1"/>
</dbReference>
<dbReference type="InterPro" id="IPR005158">
    <property type="entry name" value="BTAD"/>
</dbReference>
<dbReference type="SUPFAM" id="SSF46894">
    <property type="entry name" value="C-terminal effector domain of the bipartite response regulators"/>
    <property type="match status" value="1"/>
</dbReference>
<name>A0ABS4IC39_9BACI</name>
<dbReference type="SUPFAM" id="SSF52172">
    <property type="entry name" value="CheY-like"/>
    <property type="match status" value="1"/>
</dbReference>
<keyword evidence="7" id="KW-0597">Phosphoprotein</keyword>
<dbReference type="Pfam" id="PF03704">
    <property type="entry name" value="BTAD"/>
    <property type="match status" value="1"/>
</dbReference>
<evidence type="ECO:0000256" key="7">
    <source>
        <dbReference type="PROSITE-ProRule" id="PRU00169"/>
    </source>
</evidence>
<feature type="DNA-binding region" description="OmpR/PhoB-type" evidence="8">
    <location>
        <begin position="125"/>
        <end position="228"/>
    </location>
</feature>
<feature type="domain" description="Response regulatory" evidence="9">
    <location>
        <begin position="2"/>
        <end position="116"/>
    </location>
</feature>
<sequence length="376" mass="44769">MKAILVDDEALALEFLELQVNKIGSIEVIGRFNNLVLEKNATLLEEVDVIFLDIEMPEINGLELAEKILEINADISIVFVTAFNDYAVRAFELNALDYVLKPIQLERLKKTLERVELKVNNRIHKPFIKNKMLRINVSRELRFEFINGKPEFVQWRTTKSQELFLYLLHHRDKTIRKSELVELIWTDFEEDRAYSQLYTAIYHIRKIINKYSSHFKIENMREGYVLSTKNVFIDLVKWENKLKSALPLNSETIDRYEEIMKLYTGAYLQEYDYLWVEAERYRLEQLWLKTAYQMAGYYDKQDNLEKAEAWYVKICTTSPEEEDAHFSLMKLYGRLGFGLQINRQYHQLEKALDELSLEVSPSVTKWYKQWKKAKLN</sequence>
<dbReference type="InterPro" id="IPR001867">
    <property type="entry name" value="OmpR/PhoB-type_DNA-bd"/>
</dbReference>
<evidence type="ECO:0000256" key="3">
    <source>
        <dbReference type="ARBA" id="ARBA00023012"/>
    </source>
</evidence>
<evidence type="ECO:0000313" key="11">
    <source>
        <dbReference type="EMBL" id="MBP1968502.1"/>
    </source>
</evidence>
<feature type="domain" description="OmpR/PhoB-type" evidence="10">
    <location>
        <begin position="125"/>
        <end position="228"/>
    </location>
</feature>
<evidence type="ECO:0000256" key="8">
    <source>
        <dbReference type="PROSITE-ProRule" id="PRU01091"/>
    </source>
</evidence>
<accession>A0ABS4IC39</accession>
<proteinExistence type="inferred from homology"/>
<keyword evidence="3" id="KW-0902">Two-component regulatory system</keyword>
<keyword evidence="6" id="KW-0804">Transcription</keyword>
<dbReference type="InterPro" id="IPR016032">
    <property type="entry name" value="Sig_transdc_resp-reg_C-effctor"/>
</dbReference>
<comment type="caution">
    <text evidence="11">The sequence shown here is derived from an EMBL/GenBank/DDBJ whole genome shotgun (WGS) entry which is preliminary data.</text>
</comment>
<dbReference type="SUPFAM" id="SSF48452">
    <property type="entry name" value="TPR-like"/>
    <property type="match status" value="1"/>
</dbReference>
<evidence type="ECO:0000259" key="10">
    <source>
        <dbReference type="PROSITE" id="PS51755"/>
    </source>
</evidence>
<dbReference type="SMART" id="SM00448">
    <property type="entry name" value="REC"/>
    <property type="match status" value="1"/>
</dbReference>
<dbReference type="InterPro" id="IPR036388">
    <property type="entry name" value="WH-like_DNA-bd_sf"/>
</dbReference>
<dbReference type="RefSeq" id="WP_209461722.1">
    <property type="nucleotide sequence ID" value="NZ_CP110224.1"/>
</dbReference>
<gene>
    <name evidence="11" type="ORF">J2Z83_000594</name>
</gene>
<dbReference type="PROSITE" id="PS51755">
    <property type="entry name" value="OMPR_PHOB"/>
    <property type="match status" value="1"/>
</dbReference>
<feature type="modified residue" description="4-aspartylphosphate" evidence="7">
    <location>
        <position position="53"/>
    </location>
</feature>
<keyword evidence="4" id="KW-0805">Transcription regulation</keyword>
<dbReference type="Gene3D" id="1.25.40.10">
    <property type="entry name" value="Tetratricopeptide repeat domain"/>
    <property type="match status" value="1"/>
</dbReference>
<dbReference type="Proteomes" id="UP001519345">
    <property type="component" value="Unassembled WGS sequence"/>
</dbReference>
<dbReference type="PANTHER" id="PTHR35807:SF2">
    <property type="entry name" value="TRANSCRIPTIONAL ACTIVATOR DOMAIN"/>
    <property type="match status" value="1"/>
</dbReference>
<keyword evidence="12" id="KW-1185">Reference proteome</keyword>
<dbReference type="Gene3D" id="3.40.50.2300">
    <property type="match status" value="1"/>
</dbReference>